<evidence type="ECO:0000256" key="2">
    <source>
        <dbReference type="ARBA" id="ARBA00004635"/>
    </source>
</evidence>
<evidence type="ECO:0000256" key="7">
    <source>
        <dbReference type="ARBA" id="ARBA00023139"/>
    </source>
</evidence>
<dbReference type="GO" id="GO:0071973">
    <property type="term" value="P:bacterial-type flagellum-dependent cell motility"/>
    <property type="evidence" value="ECO:0007669"/>
    <property type="project" value="InterPro"/>
</dbReference>
<keyword evidence="12" id="KW-0812">Transmembrane</keyword>
<gene>
    <name evidence="11" type="primary">flgH</name>
    <name evidence="13" type="ORF">DWU99_15720</name>
</gene>
<comment type="subunit">
    <text evidence="4 11">The basal body constitutes a major portion of the flagellar organelle and consists of four rings (L,P,S, and M) mounted on a central rod.</text>
</comment>
<comment type="caution">
    <text evidence="13">The sequence shown here is derived from an EMBL/GenBank/DDBJ whole genome shotgun (WGS) entry which is preliminary data.</text>
</comment>
<keyword evidence="14" id="KW-1185">Reference proteome</keyword>
<reference evidence="13 14" key="1">
    <citation type="submission" date="2018-07" db="EMBL/GenBank/DDBJ databases">
        <title>Dyella monticola sp. nov. and Dyella psychrodurans sp. nov. isolated from monsoon evergreen broad-leaved forest soil of Dinghu Mountain, China.</title>
        <authorList>
            <person name="Gao Z."/>
            <person name="Qiu L."/>
        </authorList>
    </citation>
    <scope>NUCLEOTIDE SEQUENCE [LARGE SCALE GENOMIC DNA]</scope>
    <source>
        <strain evidence="13 14">4MSK11</strain>
    </source>
</reference>
<dbReference type="OrthoDB" id="9789463at2"/>
<dbReference type="HAMAP" id="MF_00415">
    <property type="entry name" value="FlgH"/>
    <property type="match status" value="1"/>
</dbReference>
<dbReference type="PANTHER" id="PTHR34933:SF1">
    <property type="entry name" value="FLAGELLAR L-RING PROTEIN"/>
    <property type="match status" value="1"/>
</dbReference>
<keyword evidence="10" id="KW-0449">Lipoprotein</keyword>
<evidence type="ECO:0000256" key="8">
    <source>
        <dbReference type="ARBA" id="ARBA00023143"/>
    </source>
</evidence>
<keyword evidence="13" id="KW-0966">Cell projection</keyword>
<keyword evidence="13" id="KW-0282">Flagellum</keyword>
<protein>
    <recommendedName>
        <fullName evidence="11">Flagellar L-ring protein</fullName>
    </recommendedName>
    <alternativeName>
        <fullName evidence="11">Basal body L-ring protein</fullName>
    </alternativeName>
</protein>
<evidence type="ECO:0000256" key="12">
    <source>
        <dbReference type="SAM" id="Phobius"/>
    </source>
</evidence>
<keyword evidence="13" id="KW-0969">Cilium</keyword>
<dbReference type="EMBL" id="QRBF01000006">
    <property type="protein sequence ID" value="RDS81869.1"/>
    <property type="molecule type" value="Genomic_DNA"/>
</dbReference>
<keyword evidence="7" id="KW-0564">Palmitate</keyword>
<evidence type="ECO:0000256" key="5">
    <source>
        <dbReference type="ARBA" id="ARBA00022729"/>
    </source>
</evidence>
<proteinExistence type="inferred from homology"/>
<evidence type="ECO:0000256" key="10">
    <source>
        <dbReference type="ARBA" id="ARBA00023288"/>
    </source>
</evidence>
<dbReference type="InterPro" id="IPR000527">
    <property type="entry name" value="Flag_Lring"/>
</dbReference>
<comment type="function">
    <text evidence="1 11">Assembles around the rod to form the L-ring and probably protects the motor/basal body from shearing forces during rotation.</text>
</comment>
<evidence type="ECO:0000256" key="9">
    <source>
        <dbReference type="ARBA" id="ARBA00023237"/>
    </source>
</evidence>
<keyword evidence="9 11" id="KW-0998">Cell outer membrane</keyword>
<dbReference type="PRINTS" id="PR01008">
    <property type="entry name" value="FLGLRINGFLGH"/>
</dbReference>
<dbReference type="AlphaFoldDB" id="A0A370X0D8"/>
<comment type="subcellular location">
    <subcellularLocation>
        <location evidence="11">Cell outer membrane</location>
    </subcellularLocation>
    <subcellularLocation>
        <location evidence="11">Bacterial flagellum basal body</location>
    </subcellularLocation>
    <subcellularLocation>
        <location evidence="2">Membrane</location>
        <topology evidence="2">Lipid-anchor</topology>
    </subcellularLocation>
</comment>
<keyword evidence="6 11" id="KW-0472">Membrane</keyword>
<dbReference type="GO" id="GO:0003774">
    <property type="term" value="F:cytoskeletal motor activity"/>
    <property type="evidence" value="ECO:0007669"/>
    <property type="project" value="InterPro"/>
</dbReference>
<evidence type="ECO:0000313" key="13">
    <source>
        <dbReference type="EMBL" id="RDS81869.1"/>
    </source>
</evidence>
<dbReference type="Proteomes" id="UP000255334">
    <property type="component" value="Unassembled WGS sequence"/>
</dbReference>
<evidence type="ECO:0000256" key="11">
    <source>
        <dbReference type="HAMAP-Rule" id="MF_00415"/>
    </source>
</evidence>
<dbReference type="Pfam" id="PF02107">
    <property type="entry name" value="FlgH"/>
    <property type="match status" value="1"/>
</dbReference>
<accession>A0A370X0D8</accession>
<evidence type="ECO:0000313" key="14">
    <source>
        <dbReference type="Proteomes" id="UP000255334"/>
    </source>
</evidence>
<keyword evidence="5" id="KW-0732">Signal</keyword>
<keyword evidence="8 11" id="KW-0975">Bacterial flagellum</keyword>
<dbReference type="PANTHER" id="PTHR34933">
    <property type="entry name" value="FLAGELLAR L-RING PROTEIN"/>
    <property type="match status" value="1"/>
</dbReference>
<keyword evidence="12" id="KW-1133">Transmembrane helix</keyword>
<name>A0A370X0D8_9GAMM</name>
<evidence type="ECO:0000256" key="3">
    <source>
        <dbReference type="ARBA" id="ARBA00006929"/>
    </source>
</evidence>
<feature type="transmembrane region" description="Helical" evidence="12">
    <location>
        <begin position="6"/>
        <end position="23"/>
    </location>
</feature>
<comment type="similarity">
    <text evidence="3 11">Belongs to the FlgH family.</text>
</comment>
<evidence type="ECO:0000256" key="4">
    <source>
        <dbReference type="ARBA" id="ARBA00011439"/>
    </source>
</evidence>
<sequence>MSHPSLYVRVVFASLVVAMLAGCGSMGERQKQEDAEWAATAPVTQPTPPPADGSIYHDMQNMELFNDPRAHRVGDILTINLVEAMQASKKSETTTAKTDKNTLNAPELLGHTLSVKGGNAADTNLNSANSFDGAGSSTQSNQLTGEFTVTVSQRLSNGNLMVRGEKWLTINQGQELIRLSGIVRPEDIEQDNSVDSTRVADARITYTGRGVLNSANQQGWLARFFNSKWMPY</sequence>
<dbReference type="RefSeq" id="WP_115479025.1">
    <property type="nucleotide sequence ID" value="NZ_QRBF01000006.1"/>
</dbReference>
<organism evidence="13 14">
    <name type="scientific">Dyella psychrodurans</name>
    <dbReference type="NCBI Taxonomy" id="1927960"/>
    <lineage>
        <taxon>Bacteria</taxon>
        <taxon>Pseudomonadati</taxon>
        <taxon>Pseudomonadota</taxon>
        <taxon>Gammaproteobacteria</taxon>
        <taxon>Lysobacterales</taxon>
        <taxon>Rhodanobacteraceae</taxon>
        <taxon>Dyella</taxon>
    </lineage>
</organism>
<evidence type="ECO:0000256" key="6">
    <source>
        <dbReference type="ARBA" id="ARBA00023136"/>
    </source>
</evidence>
<dbReference type="GO" id="GO:0009279">
    <property type="term" value="C:cell outer membrane"/>
    <property type="evidence" value="ECO:0007669"/>
    <property type="project" value="UniProtKB-SubCell"/>
</dbReference>
<dbReference type="NCBIfam" id="NF001304">
    <property type="entry name" value="PRK00249.1-4"/>
    <property type="match status" value="1"/>
</dbReference>
<evidence type="ECO:0000256" key="1">
    <source>
        <dbReference type="ARBA" id="ARBA00002591"/>
    </source>
</evidence>
<dbReference type="GO" id="GO:0009427">
    <property type="term" value="C:bacterial-type flagellum basal body, distal rod, L ring"/>
    <property type="evidence" value="ECO:0007669"/>
    <property type="project" value="InterPro"/>
</dbReference>